<dbReference type="GeneID" id="92069580"/>
<keyword evidence="1" id="KW-0812">Transmembrane</keyword>
<dbReference type="Proteomes" id="UP001391051">
    <property type="component" value="Unassembled WGS sequence"/>
</dbReference>
<name>A0ABR1QTK8_9PEZI</name>
<keyword evidence="1" id="KW-1133">Transmembrane helix</keyword>
<keyword evidence="1" id="KW-0472">Membrane</keyword>
<evidence type="ECO:0000313" key="2">
    <source>
        <dbReference type="EMBL" id="KAK7966019.1"/>
    </source>
</evidence>
<reference evidence="2 3" key="1">
    <citation type="submission" date="2023-01" db="EMBL/GenBank/DDBJ databases">
        <title>Analysis of 21 Apiospora genomes using comparative genomics revels a genus with tremendous synthesis potential of carbohydrate active enzymes and secondary metabolites.</title>
        <authorList>
            <person name="Sorensen T."/>
        </authorList>
    </citation>
    <scope>NUCLEOTIDE SEQUENCE [LARGE SCALE GENOMIC DNA]</scope>
    <source>
        <strain evidence="2 3">CBS 24483</strain>
    </source>
</reference>
<gene>
    <name evidence="2" type="ORF">PG986_000296</name>
</gene>
<feature type="transmembrane region" description="Helical" evidence="1">
    <location>
        <begin position="57"/>
        <end position="76"/>
    </location>
</feature>
<proteinExistence type="predicted"/>
<accession>A0ABR1QTK8</accession>
<dbReference type="EMBL" id="JAQQWE010000001">
    <property type="protein sequence ID" value="KAK7966019.1"/>
    <property type="molecule type" value="Genomic_DNA"/>
</dbReference>
<protein>
    <submittedName>
        <fullName evidence="2">Uncharacterized protein</fullName>
    </submittedName>
</protein>
<organism evidence="2 3">
    <name type="scientific">Apiospora aurea</name>
    <dbReference type="NCBI Taxonomy" id="335848"/>
    <lineage>
        <taxon>Eukaryota</taxon>
        <taxon>Fungi</taxon>
        <taxon>Dikarya</taxon>
        <taxon>Ascomycota</taxon>
        <taxon>Pezizomycotina</taxon>
        <taxon>Sordariomycetes</taxon>
        <taxon>Xylariomycetidae</taxon>
        <taxon>Amphisphaeriales</taxon>
        <taxon>Apiosporaceae</taxon>
        <taxon>Apiospora</taxon>
    </lineage>
</organism>
<keyword evidence="3" id="KW-1185">Reference proteome</keyword>
<evidence type="ECO:0000256" key="1">
    <source>
        <dbReference type="SAM" id="Phobius"/>
    </source>
</evidence>
<sequence>MVSSPTADETLRNFQGQRALRRPKPIKREHDNEKKSLNRSGLLLFIPIRRRIRLDELVLIILVAVVLVLIVVVATADGHAVALHLVLDVLGRDVAAGGVAELGRELGPLDALVLGLHDGEDAAVAAAPEAVRGEAAGGRVQLAEDVEPGVVGPVFVAAGFGVFFFFGLGAAGGCRRG</sequence>
<evidence type="ECO:0000313" key="3">
    <source>
        <dbReference type="Proteomes" id="UP001391051"/>
    </source>
</evidence>
<feature type="transmembrane region" description="Helical" evidence="1">
    <location>
        <begin position="150"/>
        <end position="171"/>
    </location>
</feature>
<dbReference type="RefSeq" id="XP_066705411.1">
    <property type="nucleotide sequence ID" value="XM_066836518.1"/>
</dbReference>
<comment type="caution">
    <text evidence="2">The sequence shown here is derived from an EMBL/GenBank/DDBJ whole genome shotgun (WGS) entry which is preliminary data.</text>
</comment>